<evidence type="ECO:0000313" key="1">
    <source>
        <dbReference type="EMBL" id="KOF92471.1"/>
    </source>
</evidence>
<accession>A0A0L8HTC9</accession>
<sequence length="147" mass="17156">MTSHMATNSYKGPTCHFTPTTTRHLHQQLHYLDAVTYNIERVHWPTQAPCHTKGTRDRAGLETWTTYRRHIQHLEQFHQRGFCNILKISWKSHVPYTAVLQVAKMMNVESIIIKHLLVCSGHLVRPEETHTPELALYGKLGQRKRSH</sequence>
<dbReference type="AlphaFoldDB" id="A0A0L8HTC9"/>
<protein>
    <submittedName>
        <fullName evidence="1">Uncharacterized protein</fullName>
    </submittedName>
</protein>
<dbReference type="EMBL" id="KQ417324">
    <property type="protein sequence ID" value="KOF92471.1"/>
    <property type="molecule type" value="Genomic_DNA"/>
</dbReference>
<name>A0A0L8HTC9_OCTBM</name>
<feature type="non-terminal residue" evidence="1">
    <location>
        <position position="147"/>
    </location>
</feature>
<reference evidence="1" key="1">
    <citation type="submission" date="2015-07" db="EMBL/GenBank/DDBJ databases">
        <title>MeaNS - Measles Nucleotide Surveillance Program.</title>
        <authorList>
            <person name="Tran T."/>
            <person name="Druce J."/>
        </authorList>
    </citation>
    <scope>NUCLEOTIDE SEQUENCE</scope>
    <source>
        <strain evidence="1">UCB-OBI-ISO-001</strain>
        <tissue evidence="1">Gonad</tissue>
    </source>
</reference>
<organism evidence="1">
    <name type="scientific">Octopus bimaculoides</name>
    <name type="common">California two-spotted octopus</name>
    <dbReference type="NCBI Taxonomy" id="37653"/>
    <lineage>
        <taxon>Eukaryota</taxon>
        <taxon>Metazoa</taxon>
        <taxon>Spiralia</taxon>
        <taxon>Lophotrochozoa</taxon>
        <taxon>Mollusca</taxon>
        <taxon>Cephalopoda</taxon>
        <taxon>Coleoidea</taxon>
        <taxon>Octopodiformes</taxon>
        <taxon>Octopoda</taxon>
        <taxon>Incirrata</taxon>
        <taxon>Octopodidae</taxon>
        <taxon>Octopus</taxon>
    </lineage>
</organism>
<gene>
    <name evidence="1" type="ORF">OCBIM_22006470mg</name>
</gene>
<proteinExistence type="predicted"/>